<dbReference type="EMBL" id="JARK01001348">
    <property type="protein sequence ID" value="EYC25114.1"/>
    <property type="molecule type" value="Genomic_DNA"/>
</dbReference>
<protein>
    <submittedName>
        <fullName evidence="1">Uncharacterized protein</fullName>
    </submittedName>
</protein>
<proteinExistence type="predicted"/>
<name>A0A016VBU9_9BILA</name>
<accession>A0A016VBU9</accession>
<gene>
    <name evidence="1" type="primary">Acey_s0012.g1709</name>
    <name evidence="1" type="ORF">Y032_0012g1709</name>
</gene>
<dbReference type="AlphaFoldDB" id="A0A016VBU9"/>
<organism evidence="1 2">
    <name type="scientific">Ancylostoma ceylanicum</name>
    <dbReference type="NCBI Taxonomy" id="53326"/>
    <lineage>
        <taxon>Eukaryota</taxon>
        <taxon>Metazoa</taxon>
        <taxon>Ecdysozoa</taxon>
        <taxon>Nematoda</taxon>
        <taxon>Chromadorea</taxon>
        <taxon>Rhabditida</taxon>
        <taxon>Rhabditina</taxon>
        <taxon>Rhabditomorpha</taxon>
        <taxon>Strongyloidea</taxon>
        <taxon>Ancylostomatidae</taxon>
        <taxon>Ancylostomatinae</taxon>
        <taxon>Ancylostoma</taxon>
    </lineage>
</organism>
<keyword evidence="2" id="KW-1185">Reference proteome</keyword>
<comment type="caution">
    <text evidence="1">The sequence shown here is derived from an EMBL/GenBank/DDBJ whole genome shotgun (WGS) entry which is preliminary data.</text>
</comment>
<sequence>MDANWAEEKTPHVPFDYEDSISFFGAHGKHLHRTERFTLNAWKLHFNKKTSSCFVHIHLYAAAVQSNDILDPEHIRFSGCL</sequence>
<evidence type="ECO:0000313" key="2">
    <source>
        <dbReference type="Proteomes" id="UP000024635"/>
    </source>
</evidence>
<dbReference type="Proteomes" id="UP000024635">
    <property type="component" value="Unassembled WGS sequence"/>
</dbReference>
<reference evidence="2" key="1">
    <citation type="journal article" date="2015" name="Nat. Genet.">
        <title>The genome and transcriptome of the zoonotic hookworm Ancylostoma ceylanicum identify infection-specific gene families.</title>
        <authorList>
            <person name="Schwarz E.M."/>
            <person name="Hu Y."/>
            <person name="Antoshechkin I."/>
            <person name="Miller M.M."/>
            <person name="Sternberg P.W."/>
            <person name="Aroian R.V."/>
        </authorList>
    </citation>
    <scope>NUCLEOTIDE SEQUENCE</scope>
    <source>
        <strain evidence="2">HY135</strain>
    </source>
</reference>
<evidence type="ECO:0000313" key="1">
    <source>
        <dbReference type="EMBL" id="EYC25114.1"/>
    </source>
</evidence>